<reference evidence="1" key="1">
    <citation type="submission" date="2020-08" db="EMBL/GenBank/DDBJ databases">
        <title>Genomic evolution and epidemiology of Klebsiella pneumoniae from a major hospital in Beijing, China, over a fifteen-year period: dissemination of known and novel high-risk clones.</title>
        <authorList>
            <person name="Palmieri M."/>
        </authorList>
    </citation>
    <scope>NUCLEOTIDE SEQUENCE</scope>
    <source>
        <strain evidence="1">K7050</strain>
    </source>
</reference>
<sequence length="87" mass="9738">MNINTICHHPAEAEASAVLFNEQGTPEAFTLARRTADRMARASKGIVHVMTDILPDMEAEQSTEVYCWLYKILALIEMTKIDAEENA</sequence>
<keyword evidence="1" id="KW-0675">Receptor</keyword>
<evidence type="ECO:0000313" key="2">
    <source>
        <dbReference type="Proteomes" id="UP000646540"/>
    </source>
</evidence>
<protein>
    <submittedName>
        <fullName evidence="1">Nicotinic acetylcholine receptor subunit beta</fullName>
    </submittedName>
</protein>
<gene>
    <name evidence="1" type="ORF">H8L09_20965</name>
</gene>
<dbReference type="Proteomes" id="UP000646540">
    <property type="component" value="Unassembled WGS sequence"/>
</dbReference>
<evidence type="ECO:0000313" key="1">
    <source>
        <dbReference type="EMBL" id="MBC5047825.1"/>
    </source>
</evidence>
<proteinExistence type="predicted"/>
<dbReference type="AlphaFoldDB" id="A0A8I0DF77"/>
<dbReference type="EMBL" id="JACNQW010000015">
    <property type="protein sequence ID" value="MBC5047825.1"/>
    <property type="molecule type" value="Genomic_DNA"/>
</dbReference>
<accession>A0A8I0DF77</accession>
<comment type="caution">
    <text evidence="1">The sequence shown here is derived from an EMBL/GenBank/DDBJ whole genome shotgun (WGS) entry which is preliminary data.</text>
</comment>
<dbReference type="RefSeq" id="WP_064189836.1">
    <property type="nucleotide sequence ID" value="NZ_FLJU01000011.1"/>
</dbReference>
<organism evidence="1 2">
    <name type="scientific">Klebsiella quasipneumoniae</name>
    <dbReference type="NCBI Taxonomy" id="1463165"/>
    <lineage>
        <taxon>Bacteria</taxon>
        <taxon>Pseudomonadati</taxon>
        <taxon>Pseudomonadota</taxon>
        <taxon>Gammaproteobacteria</taxon>
        <taxon>Enterobacterales</taxon>
        <taxon>Enterobacteriaceae</taxon>
        <taxon>Klebsiella/Raoultella group</taxon>
        <taxon>Klebsiella</taxon>
        <taxon>Klebsiella pneumoniae complex</taxon>
    </lineage>
</organism>
<name>A0A8I0DF77_9ENTR</name>